<dbReference type="AlphaFoldDB" id="A0A1Y0ICU3"/>
<dbReference type="KEGG" id="ome:OLMES_3566"/>
<dbReference type="SUPFAM" id="SSF55347">
    <property type="entry name" value="Glyceraldehyde-3-phosphate dehydrogenase-like, C-terminal domain"/>
    <property type="match status" value="1"/>
</dbReference>
<evidence type="ECO:0000313" key="5">
    <source>
        <dbReference type="Proteomes" id="UP000196027"/>
    </source>
</evidence>
<sequence length="364" mass="40148">MILGAGRIGCCIARILQHSKKYKLTVADSNTQALTELKQLKFAVLTLDFADSKTLRNAFQGYDAIISAAPFHFNVGIAKAALKAGLSYFDLTEDVATTKAIRLLSSKAKNGQIFMPQCGLAPGFIGILGNALGLQFEQLQTLKLRVGALPEFPTNQLMYNLTWSTEGLINEYCNPCEAISQGEYCQLKPLEGLETFSLDGKSYEAFNTSGGLGTLCETLAGKVSELTYKTIRFQGHRYLMDFLINGLHLGDSGKSRDLLREIFETAIAKTQQDVVIVFVTATGYVQGKLMQRSAYYKIYHGVIAGDHWSAIQIATASSMCGVIDMHFEGQLPRSGFVRQEDVPFRDYIKNPFCKPLAQARHQHA</sequence>
<protein>
    <submittedName>
        <fullName evidence="4">Saccharopine dehydrogenase</fullName>
    </submittedName>
</protein>
<dbReference type="Pfam" id="PF03435">
    <property type="entry name" value="Sacchrp_dh_NADP"/>
    <property type="match status" value="1"/>
</dbReference>
<evidence type="ECO:0000256" key="1">
    <source>
        <dbReference type="ARBA" id="ARBA00023002"/>
    </source>
</evidence>
<dbReference type="Pfam" id="PF16653">
    <property type="entry name" value="Sacchrp_dh_C"/>
    <property type="match status" value="1"/>
</dbReference>
<dbReference type="InterPro" id="IPR032095">
    <property type="entry name" value="Sacchrp_dh-like_C"/>
</dbReference>
<dbReference type="InterPro" id="IPR051168">
    <property type="entry name" value="AASS"/>
</dbReference>
<dbReference type="EMBL" id="CP021425">
    <property type="protein sequence ID" value="ARU57596.1"/>
    <property type="molecule type" value="Genomic_DNA"/>
</dbReference>
<dbReference type="PANTHER" id="PTHR11133:SF22">
    <property type="entry name" value="ALPHA-AMINOADIPIC SEMIALDEHYDE SYNTHASE, MITOCHONDRIAL"/>
    <property type="match status" value="1"/>
</dbReference>
<dbReference type="SUPFAM" id="SSF51735">
    <property type="entry name" value="NAD(P)-binding Rossmann-fold domains"/>
    <property type="match status" value="1"/>
</dbReference>
<dbReference type="InterPro" id="IPR005097">
    <property type="entry name" value="Sacchrp_dh_NADP-bd"/>
</dbReference>
<gene>
    <name evidence="4" type="ORF">OLMES_3566</name>
</gene>
<dbReference type="Gene3D" id="3.30.360.10">
    <property type="entry name" value="Dihydrodipicolinate Reductase, domain 2"/>
    <property type="match status" value="1"/>
</dbReference>
<feature type="domain" description="Saccharopine dehydrogenase NADP binding" evidence="2">
    <location>
        <begin position="2"/>
        <end position="112"/>
    </location>
</feature>
<evidence type="ECO:0000313" key="4">
    <source>
        <dbReference type="EMBL" id="ARU57596.1"/>
    </source>
</evidence>
<dbReference type="GO" id="GO:0016491">
    <property type="term" value="F:oxidoreductase activity"/>
    <property type="evidence" value="ECO:0007669"/>
    <property type="project" value="UniProtKB-KW"/>
</dbReference>
<proteinExistence type="predicted"/>
<dbReference type="Proteomes" id="UP000196027">
    <property type="component" value="Chromosome"/>
</dbReference>
<evidence type="ECO:0000259" key="2">
    <source>
        <dbReference type="Pfam" id="PF03435"/>
    </source>
</evidence>
<keyword evidence="1" id="KW-0560">Oxidoreductase</keyword>
<dbReference type="PANTHER" id="PTHR11133">
    <property type="entry name" value="SACCHAROPINE DEHYDROGENASE"/>
    <property type="match status" value="1"/>
</dbReference>
<organism evidence="4 5">
    <name type="scientific">Oleiphilus messinensis</name>
    <dbReference type="NCBI Taxonomy" id="141451"/>
    <lineage>
        <taxon>Bacteria</taxon>
        <taxon>Pseudomonadati</taxon>
        <taxon>Pseudomonadota</taxon>
        <taxon>Gammaproteobacteria</taxon>
        <taxon>Oceanospirillales</taxon>
        <taxon>Oleiphilaceae</taxon>
        <taxon>Oleiphilus</taxon>
    </lineage>
</organism>
<name>A0A1Y0ICU3_9GAMM</name>
<accession>A0A1Y0ICU3</accession>
<reference evidence="4 5" key="1">
    <citation type="submission" date="2017-05" db="EMBL/GenBank/DDBJ databases">
        <title>Genomic insights into alkan degradation activity of Oleiphilus messinensis.</title>
        <authorList>
            <person name="Kozyavkin S.A."/>
            <person name="Slesarev A.I."/>
            <person name="Golyshin P.N."/>
            <person name="Korzhenkov A."/>
            <person name="Golyshina O.N."/>
            <person name="Toshchakov S.V."/>
        </authorList>
    </citation>
    <scope>NUCLEOTIDE SEQUENCE [LARGE SCALE GENOMIC DNA]</scope>
    <source>
        <strain evidence="4 5">ME102</strain>
    </source>
</reference>
<keyword evidence="5" id="KW-1185">Reference proteome</keyword>
<dbReference type="Gene3D" id="3.40.50.720">
    <property type="entry name" value="NAD(P)-binding Rossmann-like Domain"/>
    <property type="match status" value="1"/>
</dbReference>
<dbReference type="InterPro" id="IPR036291">
    <property type="entry name" value="NAD(P)-bd_dom_sf"/>
</dbReference>
<evidence type="ECO:0000259" key="3">
    <source>
        <dbReference type="Pfam" id="PF16653"/>
    </source>
</evidence>
<feature type="domain" description="Saccharopine dehydrogenase-like C-terminal" evidence="3">
    <location>
        <begin position="119"/>
        <end position="358"/>
    </location>
</feature>